<dbReference type="InterPro" id="IPR038648">
    <property type="entry name" value="PHR_sf"/>
</dbReference>
<dbReference type="PANTHER" id="PTHR45943">
    <property type="entry name" value="E3 UBIQUITIN-PROTEIN LIGASE MYCBP2"/>
    <property type="match status" value="1"/>
</dbReference>
<feature type="non-terminal residue" evidence="2">
    <location>
        <position position="1"/>
    </location>
</feature>
<dbReference type="GO" id="GO:0061630">
    <property type="term" value="F:ubiquitin protein ligase activity"/>
    <property type="evidence" value="ECO:0007669"/>
    <property type="project" value="TreeGrafter"/>
</dbReference>
<organism evidence="2 3">
    <name type="scientific">Pristionchus mayeri</name>
    <dbReference type="NCBI Taxonomy" id="1317129"/>
    <lineage>
        <taxon>Eukaryota</taxon>
        <taxon>Metazoa</taxon>
        <taxon>Ecdysozoa</taxon>
        <taxon>Nematoda</taxon>
        <taxon>Chromadorea</taxon>
        <taxon>Rhabditida</taxon>
        <taxon>Rhabditina</taxon>
        <taxon>Diplogasteromorpha</taxon>
        <taxon>Diplogasteroidea</taxon>
        <taxon>Neodiplogasteridae</taxon>
        <taxon>Pristionchus</taxon>
    </lineage>
</organism>
<dbReference type="InterPro" id="IPR012983">
    <property type="entry name" value="PHR"/>
</dbReference>
<evidence type="ECO:0000259" key="1">
    <source>
        <dbReference type="Pfam" id="PF08005"/>
    </source>
</evidence>
<protein>
    <recommendedName>
        <fullName evidence="1">PHR domain-containing protein</fullName>
    </recommendedName>
</protein>
<evidence type="ECO:0000313" key="3">
    <source>
        <dbReference type="Proteomes" id="UP001328107"/>
    </source>
</evidence>
<dbReference type="Proteomes" id="UP001328107">
    <property type="component" value="Unassembled WGS sequence"/>
</dbReference>
<dbReference type="GO" id="GO:0005634">
    <property type="term" value="C:nucleus"/>
    <property type="evidence" value="ECO:0007669"/>
    <property type="project" value="TreeGrafter"/>
</dbReference>
<sequence>HTKFDTWYQRHGSGCQAIQFKTVCDINLIGIGLFGGGELKSVSAKIFCLIDGKESERVEIATSTERTFDTISKGSLAPILFDQSVKIISNTWYTISINTSINVTMLGCDGKTSETADGVAFEFRMSGLSAAATNVLNGQIPEIYFEV</sequence>
<proteinExistence type="predicted"/>
<accession>A0AAN4ZF31</accession>
<reference evidence="3" key="1">
    <citation type="submission" date="2022-10" db="EMBL/GenBank/DDBJ databases">
        <title>Genome assembly of Pristionchus species.</title>
        <authorList>
            <person name="Yoshida K."/>
            <person name="Sommer R.J."/>
        </authorList>
    </citation>
    <scope>NUCLEOTIDE SEQUENCE [LARGE SCALE GENOMIC DNA]</scope>
    <source>
        <strain evidence="3">RS5460</strain>
    </source>
</reference>
<dbReference type="GO" id="GO:0005886">
    <property type="term" value="C:plasma membrane"/>
    <property type="evidence" value="ECO:0007669"/>
    <property type="project" value="TreeGrafter"/>
</dbReference>
<evidence type="ECO:0000313" key="2">
    <source>
        <dbReference type="EMBL" id="GMR40058.1"/>
    </source>
</evidence>
<dbReference type="PANTHER" id="PTHR45943:SF2">
    <property type="entry name" value="RING-TYPE DOMAIN-CONTAINING PROTEIN"/>
    <property type="match status" value="1"/>
</dbReference>
<keyword evidence="3" id="KW-1185">Reference proteome</keyword>
<gene>
    <name evidence="2" type="ORF">PMAYCL1PPCAC_10253</name>
</gene>
<dbReference type="Gene3D" id="2.60.120.820">
    <property type="entry name" value="PHR domain"/>
    <property type="match status" value="1"/>
</dbReference>
<comment type="caution">
    <text evidence="2">The sequence shown here is derived from an EMBL/GenBank/DDBJ whole genome shotgun (WGS) entry which is preliminary data.</text>
</comment>
<dbReference type="AlphaFoldDB" id="A0AAN4ZF31"/>
<feature type="domain" description="PHR" evidence="1">
    <location>
        <begin position="11"/>
        <end position="146"/>
    </location>
</feature>
<feature type="non-terminal residue" evidence="2">
    <location>
        <position position="147"/>
    </location>
</feature>
<name>A0AAN4ZF31_9BILA</name>
<dbReference type="EMBL" id="BTRK01000003">
    <property type="protein sequence ID" value="GMR40058.1"/>
    <property type="molecule type" value="Genomic_DNA"/>
</dbReference>
<dbReference type="Pfam" id="PF08005">
    <property type="entry name" value="PHR"/>
    <property type="match status" value="1"/>
</dbReference>